<accession>A0A1M5NL43</accession>
<dbReference type="PANTHER" id="PTHR34106">
    <property type="entry name" value="GLYCOSIDASE"/>
    <property type="match status" value="1"/>
</dbReference>
<evidence type="ECO:0000313" key="4">
    <source>
        <dbReference type="EMBL" id="PRZ23319.1"/>
    </source>
</evidence>
<reference evidence="4 7" key="3">
    <citation type="submission" date="2018-03" db="EMBL/GenBank/DDBJ databases">
        <title>Genomic Encyclopedia of Archaeal and Bacterial Type Strains, Phase II (KMG-II): from individual species to whole genera.</title>
        <authorList>
            <person name="Goeker M."/>
        </authorList>
    </citation>
    <scope>NUCLEOTIDE SEQUENCE [LARGE SCALE GENOMIC DNA]</scope>
    <source>
        <strain evidence="4 7">DSM 17797</strain>
    </source>
</reference>
<keyword evidence="7" id="KW-1185">Reference proteome</keyword>
<comment type="similarity">
    <text evidence="3">Belongs to the glycosyl hydrolase 130 family.</text>
</comment>
<dbReference type="GO" id="GO:0016787">
    <property type="term" value="F:hydrolase activity"/>
    <property type="evidence" value="ECO:0007669"/>
    <property type="project" value="UniProtKB-KW"/>
</dbReference>
<reference evidence="5" key="1">
    <citation type="submission" date="2016-11" db="EMBL/GenBank/DDBJ databases">
        <authorList>
            <person name="Jaros S."/>
            <person name="Januszkiewicz K."/>
            <person name="Wedrychowicz H."/>
        </authorList>
    </citation>
    <scope>NUCLEOTIDE SEQUENCE [LARGE SCALE GENOMIC DNA]</scope>
    <source>
        <strain evidence="5">DSM 19729</strain>
    </source>
</reference>
<protein>
    <submittedName>
        <fullName evidence="4">GH43/DUF377 family glycosyl hydrolase</fullName>
    </submittedName>
    <submittedName>
        <fullName evidence="5">Predicted glycosyl hydrolase, GH43/DUF377 family</fullName>
    </submittedName>
</protein>
<reference evidence="6" key="2">
    <citation type="submission" date="2016-11" db="EMBL/GenBank/DDBJ databases">
        <authorList>
            <person name="Varghese N."/>
            <person name="Submissions S."/>
        </authorList>
    </citation>
    <scope>NUCLEOTIDE SEQUENCE [LARGE SCALE GENOMIC DNA]</scope>
    <source>
        <strain evidence="6">DSM 19729</strain>
    </source>
</reference>
<dbReference type="Gene3D" id="2.115.10.20">
    <property type="entry name" value="Glycosyl hydrolase domain, family 43"/>
    <property type="match status" value="1"/>
</dbReference>
<dbReference type="EMBL" id="PVUB01000005">
    <property type="protein sequence ID" value="PRZ23319.1"/>
    <property type="molecule type" value="Genomic_DNA"/>
</dbReference>
<dbReference type="PANTHER" id="PTHR34106:SF5">
    <property type="entry name" value="GLYCOSIDASE"/>
    <property type="match status" value="1"/>
</dbReference>
<evidence type="ECO:0000256" key="3">
    <source>
        <dbReference type="ARBA" id="ARBA00024356"/>
    </source>
</evidence>
<name>A0A1M5NL43_9FLAO</name>
<dbReference type="PIRSF" id="PIRSF016202">
    <property type="entry name" value="PH1107"/>
    <property type="match status" value="1"/>
</dbReference>
<keyword evidence="2" id="KW-0808">Transferase</keyword>
<dbReference type="Proteomes" id="UP000184384">
    <property type="component" value="Unassembled WGS sequence"/>
</dbReference>
<dbReference type="InterPro" id="IPR007184">
    <property type="entry name" value="Mannoside_phosphorylase"/>
</dbReference>
<dbReference type="RefSeq" id="WP_072943332.1">
    <property type="nucleotide sequence ID" value="NZ_FQWO01000005.1"/>
</dbReference>
<dbReference type="AlphaFoldDB" id="A0A1M5NL43"/>
<keyword evidence="5" id="KW-0378">Hydrolase</keyword>
<dbReference type="EMBL" id="FQWO01000005">
    <property type="protein sequence ID" value="SHG90165.1"/>
    <property type="molecule type" value="Genomic_DNA"/>
</dbReference>
<sequence>MIAVEKHGIILSPSHHNFESLAVLNPGIFQDGDTVHLFYRAVESGNYSTIGYAKTEGPVKIIDREERPLIIRDFEYEKHGVEDPRIVKIEGLYYMTYTAYNGVNAMGALAVSKDLRHFEKKGIITPSVNYKQYKHFVQSCEKSKLNPKYHHYYNLFDKIGLIEDEERLLRDKDVVLFPRKINGKFAMLHRIWPGIQIVYFEHWDELTPAFWEDYLMHLDQHIVLDPKHYFEANYIGAGCPPIETDCGWLLIYHGVEETPTGKIYHASAALFHIDKPELEISRLSTPLFSPTKEWEKVGIVDHVVFPTGTALFGKELYIYYGAADKHVAVVSLNIDELLHELKQQP</sequence>
<evidence type="ECO:0000313" key="6">
    <source>
        <dbReference type="Proteomes" id="UP000184384"/>
    </source>
</evidence>
<evidence type="ECO:0000313" key="7">
    <source>
        <dbReference type="Proteomes" id="UP000237771"/>
    </source>
</evidence>
<evidence type="ECO:0000256" key="2">
    <source>
        <dbReference type="ARBA" id="ARBA00022679"/>
    </source>
</evidence>
<dbReference type="Pfam" id="PF04041">
    <property type="entry name" value="Glyco_hydro_130"/>
    <property type="match status" value="1"/>
</dbReference>
<dbReference type="InterPro" id="IPR023296">
    <property type="entry name" value="Glyco_hydro_beta-prop_sf"/>
</dbReference>
<evidence type="ECO:0000313" key="5">
    <source>
        <dbReference type="EMBL" id="SHG90165.1"/>
    </source>
</evidence>
<organism evidence="5 6">
    <name type="scientific">Flavobacterium granuli</name>
    <dbReference type="NCBI Taxonomy" id="280093"/>
    <lineage>
        <taxon>Bacteria</taxon>
        <taxon>Pseudomonadati</taxon>
        <taxon>Bacteroidota</taxon>
        <taxon>Flavobacteriia</taxon>
        <taxon>Flavobacteriales</taxon>
        <taxon>Flavobacteriaceae</taxon>
        <taxon>Flavobacterium</taxon>
    </lineage>
</organism>
<evidence type="ECO:0000256" key="1">
    <source>
        <dbReference type="ARBA" id="ARBA00022676"/>
    </source>
</evidence>
<keyword evidence="1" id="KW-0328">Glycosyltransferase</keyword>
<dbReference type="SUPFAM" id="SSF75005">
    <property type="entry name" value="Arabinanase/levansucrase/invertase"/>
    <property type="match status" value="1"/>
</dbReference>
<gene>
    <name evidence="4" type="ORF">BC624_10541</name>
    <name evidence="5" type="ORF">SAMN05443373_10541</name>
</gene>
<dbReference type="CDD" id="cd18614">
    <property type="entry name" value="GH130"/>
    <property type="match status" value="1"/>
</dbReference>
<dbReference type="Proteomes" id="UP000237771">
    <property type="component" value="Unassembled WGS sequence"/>
</dbReference>
<dbReference type="OrthoDB" id="9775877at2"/>
<dbReference type="GO" id="GO:0016757">
    <property type="term" value="F:glycosyltransferase activity"/>
    <property type="evidence" value="ECO:0007669"/>
    <property type="project" value="UniProtKB-KW"/>
</dbReference>
<proteinExistence type="inferred from homology"/>